<comment type="caution">
    <text evidence="2">The sequence shown here is derived from an EMBL/GenBank/DDBJ whole genome shotgun (WGS) entry which is preliminary data.</text>
</comment>
<name>A0A9R1XV34_LACSA</name>
<organism evidence="2 3">
    <name type="scientific">Lactuca sativa</name>
    <name type="common">Garden lettuce</name>
    <dbReference type="NCBI Taxonomy" id="4236"/>
    <lineage>
        <taxon>Eukaryota</taxon>
        <taxon>Viridiplantae</taxon>
        <taxon>Streptophyta</taxon>
        <taxon>Embryophyta</taxon>
        <taxon>Tracheophyta</taxon>
        <taxon>Spermatophyta</taxon>
        <taxon>Magnoliopsida</taxon>
        <taxon>eudicotyledons</taxon>
        <taxon>Gunneridae</taxon>
        <taxon>Pentapetalae</taxon>
        <taxon>asterids</taxon>
        <taxon>campanulids</taxon>
        <taxon>Asterales</taxon>
        <taxon>Asteraceae</taxon>
        <taxon>Cichorioideae</taxon>
        <taxon>Cichorieae</taxon>
        <taxon>Lactucinae</taxon>
        <taxon>Lactuca</taxon>
    </lineage>
</organism>
<sequence>MIKFISVHKAMPSEAGYEQEGGGGGGGGGGGETVVGAQVQQEARNCEGKDSGIILEAQGNLDPEVSHPQASLEECRYLSLKYCV</sequence>
<dbReference type="AlphaFoldDB" id="A0A9R1XV34"/>
<feature type="compositionally biased region" description="Gly residues" evidence="1">
    <location>
        <begin position="19"/>
        <end position="33"/>
    </location>
</feature>
<dbReference type="Proteomes" id="UP000235145">
    <property type="component" value="Unassembled WGS sequence"/>
</dbReference>
<reference evidence="2 3" key="1">
    <citation type="journal article" date="2017" name="Nat. Commun.">
        <title>Genome assembly with in vitro proximity ligation data and whole-genome triplication in lettuce.</title>
        <authorList>
            <person name="Reyes-Chin-Wo S."/>
            <person name="Wang Z."/>
            <person name="Yang X."/>
            <person name="Kozik A."/>
            <person name="Arikit S."/>
            <person name="Song C."/>
            <person name="Xia L."/>
            <person name="Froenicke L."/>
            <person name="Lavelle D.O."/>
            <person name="Truco M.J."/>
            <person name="Xia R."/>
            <person name="Zhu S."/>
            <person name="Xu C."/>
            <person name="Xu H."/>
            <person name="Xu X."/>
            <person name="Cox K."/>
            <person name="Korf I."/>
            <person name="Meyers B.C."/>
            <person name="Michelmore R.W."/>
        </authorList>
    </citation>
    <scope>NUCLEOTIDE SEQUENCE [LARGE SCALE GENOMIC DNA]</scope>
    <source>
        <strain evidence="3">cv. Salinas</strain>
        <tissue evidence="2">Seedlings</tissue>
    </source>
</reference>
<accession>A0A9R1XV34</accession>
<evidence type="ECO:0000256" key="1">
    <source>
        <dbReference type="SAM" id="MobiDB-lite"/>
    </source>
</evidence>
<evidence type="ECO:0000313" key="3">
    <source>
        <dbReference type="Proteomes" id="UP000235145"/>
    </source>
</evidence>
<dbReference type="EMBL" id="NBSK02000001">
    <property type="protein sequence ID" value="KAJ0226764.1"/>
    <property type="molecule type" value="Genomic_DNA"/>
</dbReference>
<feature type="region of interest" description="Disordered" evidence="1">
    <location>
        <begin position="13"/>
        <end position="37"/>
    </location>
</feature>
<gene>
    <name evidence="2" type="ORF">LSAT_V11C100033220</name>
</gene>
<proteinExistence type="predicted"/>
<protein>
    <submittedName>
        <fullName evidence="2">Uncharacterized protein</fullName>
    </submittedName>
</protein>
<evidence type="ECO:0000313" key="2">
    <source>
        <dbReference type="EMBL" id="KAJ0226764.1"/>
    </source>
</evidence>
<keyword evidence="3" id="KW-1185">Reference proteome</keyword>